<feature type="transmembrane region" description="Helical" evidence="11">
    <location>
        <begin position="177"/>
        <end position="202"/>
    </location>
</feature>
<evidence type="ECO:0000256" key="8">
    <source>
        <dbReference type="ARBA" id="ARBA00023136"/>
    </source>
</evidence>
<evidence type="ECO:0000256" key="7">
    <source>
        <dbReference type="ARBA" id="ARBA00023128"/>
    </source>
</evidence>
<comment type="similarity">
    <text evidence="2 10">Belongs to the mitochondrial carrier (TC 2.A.29) family.</text>
</comment>
<evidence type="ECO:0000313" key="13">
    <source>
        <dbReference type="Proteomes" id="UP000663879"/>
    </source>
</evidence>
<dbReference type="Gene3D" id="1.50.40.10">
    <property type="entry name" value="Mitochondrial carrier domain"/>
    <property type="match status" value="1"/>
</dbReference>
<dbReference type="PROSITE" id="PS50920">
    <property type="entry name" value="SOLCAR"/>
    <property type="match status" value="3"/>
</dbReference>
<dbReference type="InterPro" id="IPR023395">
    <property type="entry name" value="MCP_dom_sf"/>
</dbReference>
<evidence type="ECO:0000256" key="11">
    <source>
        <dbReference type="SAM" id="Phobius"/>
    </source>
</evidence>
<evidence type="ECO:0000256" key="4">
    <source>
        <dbReference type="ARBA" id="ARBA00022692"/>
    </source>
</evidence>
<feature type="repeat" description="Solcar" evidence="9">
    <location>
        <begin position="89"/>
        <end position="174"/>
    </location>
</feature>
<evidence type="ECO:0000256" key="2">
    <source>
        <dbReference type="ARBA" id="ARBA00006375"/>
    </source>
</evidence>
<comment type="subcellular location">
    <subcellularLocation>
        <location evidence="1">Mitochondrion membrane</location>
        <topology evidence="1">Multi-pass membrane protein</topology>
    </subcellularLocation>
</comment>
<dbReference type="OrthoDB" id="193856at2759"/>
<dbReference type="Proteomes" id="UP000663879">
    <property type="component" value="Unassembled WGS sequence"/>
</dbReference>
<dbReference type="Pfam" id="PF00153">
    <property type="entry name" value="Mito_carr"/>
    <property type="match status" value="3"/>
</dbReference>
<keyword evidence="6 11" id="KW-1133">Transmembrane helix</keyword>
<organism evidence="12 13">
    <name type="scientific">Brachionus calyciflorus</name>
    <dbReference type="NCBI Taxonomy" id="104777"/>
    <lineage>
        <taxon>Eukaryota</taxon>
        <taxon>Metazoa</taxon>
        <taxon>Spiralia</taxon>
        <taxon>Gnathifera</taxon>
        <taxon>Rotifera</taxon>
        <taxon>Eurotatoria</taxon>
        <taxon>Monogononta</taxon>
        <taxon>Pseudotrocha</taxon>
        <taxon>Ploima</taxon>
        <taxon>Brachionidae</taxon>
        <taxon>Brachionus</taxon>
    </lineage>
</organism>
<keyword evidence="7" id="KW-0496">Mitochondrion</keyword>
<keyword evidence="13" id="KW-1185">Reference proteome</keyword>
<dbReference type="InterPro" id="IPR050567">
    <property type="entry name" value="Mitochondrial_Carrier"/>
</dbReference>
<name>A0A813QES8_9BILA</name>
<evidence type="ECO:0000256" key="10">
    <source>
        <dbReference type="RuleBase" id="RU000488"/>
    </source>
</evidence>
<dbReference type="PANTHER" id="PTHR45624">
    <property type="entry name" value="MITOCHONDRIAL BASIC AMINO ACIDS TRANSPORTER-RELATED"/>
    <property type="match status" value="1"/>
</dbReference>
<accession>A0A813QES8</accession>
<dbReference type="GO" id="GO:0031966">
    <property type="term" value="C:mitochondrial membrane"/>
    <property type="evidence" value="ECO:0007669"/>
    <property type="project" value="UniProtKB-SubCell"/>
</dbReference>
<dbReference type="PANTHER" id="PTHR45624:SF10">
    <property type="entry name" value="SLC (SOLUTE CARRIER) HOMOLOG"/>
    <property type="match status" value="1"/>
</dbReference>
<evidence type="ECO:0000256" key="6">
    <source>
        <dbReference type="ARBA" id="ARBA00022989"/>
    </source>
</evidence>
<evidence type="ECO:0000256" key="9">
    <source>
        <dbReference type="PROSITE-ProRule" id="PRU00282"/>
    </source>
</evidence>
<keyword evidence="8 9" id="KW-0472">Membrane</keyword>
<reference evidence="12" key="1">
    <citation type="submission" date="2021-02" db="EMBL/GenBank/DDBJ databases">
        <authorList>
            <person name="Nowell W R."/>
        </authorList>
    </citation>
    <scope>NUCLEOTIDE SEQUENCE</scope>
    <source>
        <strain evidence="12">Ploen Becks lab</strain>
    </source>
</reference>
<evidence type="ECO:0000256" key="3">
    <source>
        <dbReference type="ARBA" id="ARBA00022448"/>
    </source>
</evidence>
<protein>
    <submittedName>
        <fullName evidence="12">Uncharacterized protein</fullName>
    </submittedName>
</protein>
<dbReference type="GO" id="GO:0022857">
    <property type="term" value="F:transmembrane transporter activity"/>
    <property type="evidence" value="ECO:0007669"/>
    <property type="project" value="TreeGrafter"/>
</dbReference>
<keyword evidence="4 9" id="KW-0812">Transmembrane</keyword>
<proteinExistence type="inferred from homology"/>
<feature type="transmembrane region" description="Helical" evidence="11">
    <location>
        <begin position="51"/>
        <end position="74"/>
    </location>
</feature>
<dbReference type="SUPFAM" id="SSF103506">
    <property type="entry name" value="Mitochondrial carrier"/>
    <property type="match status" value="1"/>
</dbReference>
<feature type="transmembrane region" description="Helical" evidence="11">
    <location>
        <begin position="94"/>
        <end position="115"/>
    </location>
</feature>
<evidence type="ECO:0000256" key="5">
    <source>
        <dbReference type="ARBA" id="ARBA00022737"/>
    </source>
</evidence>
<feature type="repeat" description="Solcar" evidence="9">
    <location>
        <begin position="182"/>
        <end position="266"/>
    </location>
</feature>
<sequence>MNDFIAGLVAGTFSLAVGHPIDTVKSLIQTRGQNSIKESVKFLLKEKKSVGFFRGLSLPLIGYGPIASALFGIYGNTLKYLENGDKKDPSLDKIFIAGSIAGAVLTIPTNPLELVKIQLQTHRRTEQSGVLDCLKQIYKKEGFRGYFKGCMALTLRDSFSYGNYFYMFEYFRRKGKAYGFTSQIFVDLVCGGLAGALSWLSIMPFDVIKSKQQADLDKNATIRKLADKIWKTEGIKGFYRGSTATVIRGFIVNAVTLCTYIQTLKFLKNF</sequence>
<comment type="caution">
    <text evidence="12">The sequence shown here is derived from an EMBL/GenBank/DDBJ whole genome shotgun (WGS) entry which is preliminary data.</text>
</comment>
<dbReference type="InterPro" id="IPR018108">
    <property type="entry name" value="MCP_transmembrane"/>
</dbReference>
<feature type="repeat" description="Solcar" evidence="9">
    <location>
        <begin position="1"/>
        <end position="80"/>
    </location>
</feature>
<keyword evidence="5" id="KW-0677">Repeat</keyword>
<evidence type="ECO:0000256" key="1">
    <source>
        <dbReference type="ARBA" id="ARBA00004225"/>
    </source>
</evidence>
<evidence type="ECO:0000313" key="12">
    <source>
        <dbReference type="EMBL" id="CAF0766824.1"/>
    </source>
</evidence>
<dbReference type="AlphaFoldDB" id="A0A813QES8"/>
<gene>
    <name evidence="12" type="ORF">OXX778_LOCUS4736</name>
</gene>
<dbReference type="EMBL" id="CAJNOC010000481">
    <property type="protein sequence ID" value="CAF0766824.1"/>
    <property type="molecule type" value="Genomic_DNA"/>
</dbReference>
<keyword evidence="3 10" id="KW-0813">Transport</keyword>